<keyword evidence="2" id="KW-1185">Reference proteome</keyword>
<comment type="caution">
    <text evidence="1">The sequence shown here is derived from an EMBL/GenBank/DDBJ whole genome shotgun (WGS) entry which is preliminary data.</text>
</comment>
<gene>
    <name evidence="1" type="ORF">PsorP6_011268</name>
</gene>
<sequence length="585" mass="65755">MYTLYTSSVIISFVYIPEMTGKRKRSEAFSAHEKLVHKSCALLQREAKKVRTFLVRKLVQQLKTLRQQLNEPVPDATKQQQRELKVRESIHKLEREQTVLKALDLRKLVDRASEWTGLVKLRTKDEEQDVAVKAGKQAPVGETKRGDKDEREHEAKTSTTMKPLKTEEDRELVEKLMDRVLSHKQLMPVLEAIKKLVENEEKDMERKRRAQEKRALKRGRREALVANTGRSGVAPTSLFLGSLSGGGEREDGWDDGTMADADDDIAEFLGEKKKNRPGQMARRMKAIRKEEAMKRREDRVKGIRVPFHDHSNHAGKFGRSERPRKKTKEKVKPSKKERRETRDGHAHTVSKGPCAVQPPAPAVKSAHPSWLAKQMQKEKEKITSEHLGNLVGETAVRRSTLSTQLWNRIVYDMIKRCEFGGLELGHGSTRFHNDSTYSSPSASCRPYRRRNKASSESSSSRSRSSCAITVELCQTTPAAASALETDNPAAASMGTPLASAEAASALPPTKVAATSAERRHFSFPYRARKSSKTSACILSSRDESYRFVIRLSTRRSGARWTSLTTSSRMASKSFIEAPRPSAAGT</sequence>
<organism evidence="1 2">
    <name type="scientific">Peronosclerospora sorghi</name>
    <dbReference type="NCBI Taxonomy" id="230839"/>
    <lineage>
        <taxon>Eukaryota</taxon>
        <taxon>Sar</taxon>
        <taxon>Stramenopiles</taxon>
        <taxon>Oomycota</taxon>
        <taxon>Peronosporomycetes</taxon>
        <taxon>Peronosporales</taxon>
        <taxon>Peronosporaceae</taxon>
        <taxon>Peronosclerospora</taxon>
    </lineage>
</organism>
<accession>A0ACC0WIT3</accession>
<name>A0ACC0WIT3_9STRA</name>
<proteinExistence type="predicted"/>
<reference evidence="1 2" key="1">
    <citation type="journal article" date="2022" name="bioRxiv">
        <title>The genome of the oomycete Peronosclerospora sorghi, a cosmopolitan pathogen of maize and sorghum, is inflated with dispersed pseudogenes.</title>
        <authorList>
            <person name="Fletcher K."/>
            <person name="Martin F."/>
            <person name="Isakeit T."/>
            <person name="Cavanaugh K."/>
            <person name="Magill C."/>
            <person name="Michelmore R."/>
        </authorList>
    </citation>
    <scope>NUCLEOTIDE SEQUENCE [LARGE SCALE GENOMIC DNA]</scope>
    <source>
        <strain evidence="1">P6</strain>
    </source>
</reference>
<evidence type="ECO:0000313" key="2">
    <source>
        <dbReference type="Proteomes" id="UP001163321"/>
    </source>
</evidence>
<protein>
    <submittedName>
        <fullName evidence="1">Uncharacterized protein</fullName>
    </submittedName>
</protein>
<evidence type="ECO:0000313" key="1">
    <source>
        <dbReference type="EMBL" id="KAI9918775.1"/>
    </source>
</evidence>
<dbReference type="EMBL" id="CM047591">
    <property type="protein sequence ID" value="KAI9918775.1"/>
    <property type="molecule type" value="Genomic_DNA"/>
</dbReference>
<dbReference type="Proteomes" id="UP001163321">
    <property type="component" value="Chromosome 12"/>
</dbReference>